<keyword evidence="4" id="KW-1185">Reference proteome</keyword>
<feature type="domain" description="DUF11" evidence="2">
    <location>
        <begin position="580"/>
        <end position="693"/>
    </location>
</feature>
<protein>
    <submittedName>
        <fullName evidence="3">Conserved repeat domain-containing protein</fullName>
    </submittedName>
</protein>
<feature type="domain" description="DUF11" evidence="2">
    <location>
        <begin position="1179"/>
        <end position="1246"/>
    </location>
</feature>
<evidence type="ECO:0000313" key="3">
    <source>
        <dbReference type="EMBL" id="SEW49611.1"/>
    </source>
</evidence>
<accession>A0A1I0S4A2</accession>
<evidence type="ECO:0000313" key="4">
    <source>
        <dbReference type="Proteomes" id="UP000199310"/>
    </source>
</evidence>
<dbReference type="InterPro" id="IPR013783">
    <property type="entry name" value="Ig-like_fold"/>
</dbReference>
<proteinExistence type="predicted"/>
<feature type="domain" description="DUF11" evidence="2">
    <location>
        <begin position="817"/>
        <end position="930"/>
    </location>
</feature>
<evidence type="ECO:0000259" key="2">
    <source>
        <dbReference type="Pfam" id="PF01345"/>
    </source>
</evidence>
<dbReference type="Gene3D" id="2.60.40.10">
    <property type="entry name" value="Immunoglobulins"/>
    <property type="match status" value="7"/>
</dbReference>
<sequence length="1246" mass="128218">MTKKKFLAIKYCLTVFLMACVIGVQAQSATYKNITGVSGKPSITGNTVSDISFTTFQFPAIGLALSASAPDLQNDGSYNITYTYTVKNMGGLDLTKVNVNSSFSSTFPSPMTYTITSVSGQGITTNSTFKGTDALPSLSNTNATLAAGATATITVVVNLKNNGQYGTFTTQPAVTAMAGTSTVSDLAVNGAVPDANGNGSAFDDESPTPVTLARPDIEVKKTANTLTPYVGNNVVFTITVTNKGTGDAANVVIAEALGNGFTYVSTSVGSAYNTTTKNWSVGILKSGQSKTMTLTAKVNMSGTYTNTASSNHPEDIVPANNSDIVTVAPLPSADVQIVKTASKDSVNVRDNVTYTLTAGNNGPSHATEVAVTDTLPAGLVPVLPLAGALTYDPATRVITWNLGNVNAGTTGLVQTFDATVSEDMGRAVFANKATITRKEYDPKASNNSSTAAVVPKQFVDLVVTKSINAPSPLYPLDKVTFTVTVQNTGSNNCYDVTVTDVLQSGYNNGTATASKGTFANNNWKITQLNKGETATLTYQVTVQPKGNYNNSATAYTTDNDINLANNTAAIVPPVVTPRMDLAVGIATSGTPQAGQPLTFTVTATNNGPSDATGVIVENLQLPAGYTLTQSTPGSGTYNSSTGVLTIGNLAAGSSTILTLIANVNPDETDYTLNAHITGNETEVTLTNNTASVTPAIKQATDLAVTKTVDFSTPDAGSNVVFTIVAKNDGPSKATNVKVVDALPAGYTFVSASSAAYTGNTWTVGTLNVNQSATLTITAKVNASGSYQNTATISGAEVDNNTSNNTASVSTTPVPVSDVKITKTLSNNAPDAGSTVTFTITATNDGPSVAQSVTVKDVLENGYTYAVNPTPSVGTFNKATGIWTIGNMAAGKTESIALIVKVLGKGTSYGNTATITTTTKDNNTTNNTATVPPATVRAVTDLQIEKTVDKATADAGTKVVFTLKATNKGASPATNVKVTDLLPSGFTFESVQPSNAAYVASSGEWAIGTLDSGEVKSIQLTAIVNATGNYTNTATITGSEYDPVTTNNTSDVTVTRVAVTDLEVLKTVDNTTPDVGATVTFTIKAINHGPSKATGVVVDDPAPSGYGNITYNPTVGTVDTDGKWTIGDLNKDAVATLTVTAKVLASGSYLNTATISGTETDRTTTNNTSSVTSVPVPVADLVVTKTISNSTPDVGNTVTFTITAKNNGPSTATGVTVTDLLKSGYLFKQKTVSSGAYNETTSVWTIG</sequence>
<dbReference type="NCBIfam" id="TIGR01451">
    <property type="entry name" value="B_ant_repeat"/>
    <property type="match status" value="9"/>
</dbReference>
<dbReference type="InterPro" id="IPR001434">
    <property type="entry name" value="OmcB-like_DUF11"/>
</dbReference>
<dbReference type="PANTHER" id="PTHR34819">
    <property type="entry name" value="LARGE CYSTEINE-RICH PERIPLASMIC PROTEIN OMCB"/>
    <property type="match status" value="1"/>
</dbReference>
<feature type="non-terminal residue" evidence="3">
    <location>
        <position position="1246"/>
    </location>
</feature>
<dbReference type="Pfam" id="PF01345">
    <property type="entry name" value="DUF11"/>
    <property type="match status" value="9"/>
</dbReference>
<organism evidence="3 4">
    <name type="scientific">Chitinophaga arvensicola</name>
    <dbReference type="NCBI Taxonomy" id="29529"/>
    <lineage>
        <taxon>Bacteria</taxon>
        <taxon>Pseudomonadati</taxon>
        <taxon>Bacteroidota</taxon>
        <taxon>Chitinophagia</taxon>
        <taxon>Chitinophagales</taxon>
        <taxon>Chitinophagaceae</taxon>
        <taxon>Chitinophaga</taxon>
    </lineage>
</organism>
<reference evidence="4" key="1">
    <citation type="submission" date="2016-10" db="EMBL/GenBank/DDBJ databases">
        <authorList>
            <person name="Varghese N."/>
            <person name="Submissions S."/>
        </authorList>
    </citation>
    <scope>NUCLEOTIDE SEQUENCE [LARGE SCALE GENOMIC DNA]</scope>
    <source>
        <strain evidence="4">DSM 3695</strain>
    </source>
</reference>
<dbReference type="AlphaFoldDB" id="A0A1I0S4A2"/>
<feature type="domain" description="DUF11" evidence="2">
    <location>
        <begin position="334"/>
        <end position="453"/>
    </location>
</feature>
<dbReference type="InterPro" id="IPR047589">
    <property type="entry name" value="DUF11_rpt"/>
</dbReference>
<feature type="domain" description="DUF11" evidence="2">
    <location>
        <begin position="216"/>
        <end position="327"/>
    </location>
</feature>
<feature type="domain" description="DUF11" evidence="2">
    <location>
        <begin position="940"/>
        <end position="1053"/>
    </location>
</feature>
<dbReference type="PANTHER" id="PTHR34819:SF3">
    <property type="entry name" value="CELL SURFACE PROTEIN"/>
    <property type="match status" value="1"/>
</dbReference>
<feature type="domain" description="DUF11" evidence="2">
    <location>
        <begin position="701"/>
        <end position="809"/>
    </location>
</feature>
<keyword evidence="1" id="KW-0732">Signal</keyword>
<feature type="signal peptide" evidence="1">
    <location>
        <begin position="1"/>
        <end position="26"/>
    </location>
</feature>
<gene>
    <name evidence="3" type="ORF">SAMN04488122_3498</name>
</gene>
<dbReference type="Gene3D" id="2.60.40.1170">
    <property type="entry name" value="Mu homology domain, subdomain B"/>
    <property type="match status" value="2"/>
</dbReference>
<feature type="chain" id="PRO_5011652238" evidence="1">
    <location>
        <begin position="27"/>
        <end position="1246"/>
    </location>
</feature>
<feature type="domain" description="DUF11" evidence="2">
    <location>
        <begin position="1060"/>
        <end position="1171"/>
    </location>
</feature>
<name>A0A1I0S4A2_9BACT</name>
<dbReference type="Proteomes" id="UP000199310">
    <property type="component" value="Unassembled WGS sequence"/>
</dbReference>
<dbReference type="STRING" id="29529.SAMN04488122_3498"/>
<feature type="domain" description="DUF11" evidence="2">
    <location>
        <begin position="460"/>
        <end position="569"/>
    </location>
</feature>
<dbReference type="EMBL" id="FOJG01000002">
    <property type="protein sequence ID" value="SEW49611.1"/>
    <property type="molecule type" value="Genomic_DNA"/>
</dbReference>
<dbReference type="OrthoDB" id="9816593at2"/>
<evidence type="ECO:0000256" key="1">
    <source>
        <dbReference type="SAM" id="SignalP"/>
    </source>
</evidence>
<dbReference type="InterPro" id="IPR051172">
    <property type="entry name" value="Chlamydia_OmcB"/>
</dbReference>